<feature type="region of interest" description="Disordered" evidence="1">
    <location>
        <begin position="1"/>
        <end position="33"/>
    </location>
</feature>
<feature type="compositionally biased region" description="Basic and acidic residues" evidence="1">
    <location>
        <begin position="18"/>
        <end position="32"/>
    </location>
</feature>
<reference evidence="2" key="1">
    <citation type="submission" date="2014-11" db="EMBL/GenBank/DDBJ databases">
        <authorList>
            <person name="Amaro Gonzalez C."/>
        </authorList>
    </citation>
    <scope>NUCLEOTIDE SEQUENCE</scope>
</reference>
<evidence type="ECO:0000256" key="1">
    <source>
        <dbReference type="SAM" id="MobiDB-lite"/>
    </source>
</evidence>
<feature type="compositionally biased region" description="Basic and acidic residues" evidence="1">
    <location>
        <begin position="1"/>
        <end position="10"/>
    </location>
</feature>
<reference evidence="2" key="2">
    <citation type="journal article" date="2015" name="Fish Shellfish Immunol.">
        <title>Early steps in the European eel (Anguilla anguilla)-Vibrio vulnificus interaction in the gills: Role of the RtxA13 toxin.</title>
        <authorList>
            <person name="Callol A."/>
            <person name="Pajuelo D."/>
            <person name="Ebbesson L."/>
            <person name="Teles M."/>
            <person name="MacKenzie S."/>
            <person name="Amaro C."/>
        </authorList>
    </citation>
    <scope>NUCLEOTIDE SEQUENCE</scope>
</reference>
<proteinExistence type="predicted"/>
<dbReference type="EMBL" id="GBXM01090191">
    <property type="protein sequence ID" value="JAH18386.1"/>
    <property type="molecule type" value="Transcribed_RNA"/>
</dbReference>
<dbReference type="AlphaFoldDB" id="A0A0E9QN87"/>
<evidence type="ECO:0000313" key="2">
    <source>
        <dbReference type="EMBL" id="JAH18386.1"/>
    </source>
</evidence>
<protein>
    <submittedName>
        <fullName evidence="2">Uncharacterized protein</fullName>
    </submittedName>
</protein>
<accession>A0A0E9QN87</accession>
<organism evidence="2">
    <name type="scientific">Anguilla anguilla</name>
    <name type="common">European freshwater eel</name>
    <name type="synonym">Muraena anguilla</name>
    <dbReference type="NCBI Taxonomy" id="7936"/>
    <lineage>
        <taxon>Eukaryota</taxon>
        <taxon>Metazoa</taxon>
        <taxon>Chordata</taxon>
        <taxon>Craniata</taxon>
        <taxon>Vertebrata</taxon>
        <taxon>Euteleostomi</taxon>
        <taxon>Actinopterygii</taxon>
        <taxon>Neopterygii</taxon>
        <taxon>Teleostei</taxon>
        <taxon>Anguilliformes</taxon>
        <taxon>Anguillidae</taxon>
        <taxon>Anguilla</taxon>
    </lineage>
</organism>
<sequence>MSNGYEDHIGRRAKRRQNQPDRELPATEHDSGRSCAVCSAASARWSPPSSSAIKWQVKILTAARVSLRTLFFPSPCFYKTHLQCFPTA</sequence>
<name>A0A0E9QN87_ANGAN</name>